<dbReference type="RefSeq" id="WP_162269611.1">
    <property type="nucleotide sequence ID" value="NZ_AUYB01000127.1"/>
</dbReference>
<evidence type="ECO:0000313" key="2">
    <source>
        <dbReference type="Proteomes" id="UP000076643"/>
    </source>
</evidence>
<evidence type="ECO:0000313" key="1">
    <source>
        <dbReference type="EMBL" id="KZN32788.1"/>
    </source>
</evidence>
<keyword evidence="2" id="KW-1185">Reference proteome</keyword>
<dbReference type="Proteomes" id="UP000076643">
    <property type="component" value="Unassembled WGS sequence"/>
</dbReference>
<name>A0A166VHC2_9GAMM</name>
<proteinExistence type="predicted"/>
<dbReference type="InterPro" id="IPR014710">
    <property type="entry name" value="RmlC-like_jellyroll"/>
</dbReference>
<accession>A0A166VHC2</accession>
<protein>
    <recommendedName>
        <fullName evidence="3">Crp/Fnr family transcriptional regulator</fullName>
    </recommendedName>
</protein>
<gene>
    <name evidence="1" type="ORF">N475_21050</name>
</gene>
<dbReference type="PATRIC" id="fig|1365250.3.peg.4041"/>
<dbReference type="AlphaFoldDB" id="A0A166VHC2"/>
<reference evidence="1 2" key="1">
    <citation type="submission" date="2013-07" db="EMBL/GenBank/DDBJ databases">
        <title>Comparative Genomic and Metabolomic Analysis of Twelve Strains of Pseudoalteromonas luteoviolacea.</title>
        <authorList>
            <person name="Vynne N.G."/>
            <person name="Mansson M."/>
            <person name="Gram L."/>
        </authorList>
    </citation>
    <scope>NUCLEOTIDE SEQUENCE [LARGE SCALE GENOMIC DNA]</scope>
    <source>
        <strain evidence="1 2">DSM 6061</strain>
    </source>
</reference>
<organism evidence="1 2">
    <name type="scientific">Pseudoalteromonas luteoviolacea DSM 6061</name>
    <dbReference type="NCBI Taxonomy" id="1365250"/>
    <lineage>
        <taxon>Bacteria</taxon>
        <taxon>Pseudomonadati</taxon>
        <taxon>Pseudomonadota</taxon>
        <taxon>Gammaproteobacteria</taxon>
        <taxon>Alteromonadales</taxon>
        <taxon>Pseudoalteromonadaceae</taxon>
        <taxon>Pseudoalteromonas</taxon>
    </lineage>
</organism>
<sequence>DLVAQNKVPCTFSLETLEPSLLVQIPFKKLLEASKDSVVISQDIIRVLLGLALKKERREFELLTLSATERFNNLRNDDPQLVAKLTQNDIAKYLGITPVALSRIKHQ</sequence>
<comment type="caution">
    <text evidence="1">The sequence shown here is derived from an EMBL/GenBank/DDBJ whole genome shotgun (WGS) entry which is preliminary data.</text>
</comment>
<evidence type="ECO:0008006" key="3">
    <source>
        <dbReference type="Google" id="ProtNLM"/>
    </source>
</evidence>
<dbReference type="Gene3D" id="2.60.120.10">
    <property type="entry name" value="Jelly Rolls"/>
    <property type="match status" value="1"/>
</dbReference>
<feature type="non-terminal residue" evidence="1">
    <location>
        <position position="1"/>
    </location>
</feature>
<dbReference type="EMBL" id="AUYB01000127">
    <property type="protein sequence ID" value="KZN32788.1"/>
    <property type="molecule type" value="Genomic_DNA"/>
</dbReference>